<keyword evidence="1" id="KW-1133">Transmembrane helix</keyword>
<keyword evidence="1" id="KW-0472">Membrane</keyword>
<evidence type="ECO:0000256" key="1">
    <source>
        <dbReference type="SAM" id="Phobius"/>
    </source>
</evidence>
<dbReference type="Proteomes" id="UP001500631">
    <property type="component" value="Unassembled WGS sequence"/>
</dbReference>
<accession>A0ABP9MW80</accession>
<keyword evidence="1" id="KW-0812">Transmembrane</keyword>
<gene>
    <name evidence="2" type="ORF">GCM10023338_20300</name>
</gene>
<keyword evidence="3" id="KW-1185">Reference proteome</keyword>
<evidence type="ECO:0000313" key="3">
    <source>
        <dbReference type="Proteomes" id="UP001500631"/>
    </source>
</evidence>
<dbReference type="EMBL" id="BAABKE010000007">
    <property type="protein sequence ID" value="GAA5102685.1"/>
    <property type="molecule type" value="Genomic_DNA"/>
</dbReference>
<evidence type="ECO:0000313" key="2">
    <source>
        <dbReference type="EMBL" id="GAA5102685.1"/>
    </source>
</evidence>
<comment type="caution">
    <text evidence="2">The sequence shown here is derived from an EMBL/GenBank/DDBJ whole genome shotgun (WGS) entry which is preliminary data.</text>
</comment>
<protein>
    <submittedName>
        <fullName evidence="2">Uncharacterized protein</fullName>
    </submittedName>
</protein>
<reference evidence="3" key="1">
    <citation type="journal article" date="2019" name="Int. J. Syst. Evol. Microbiol.">
        <title>The Global Catalogue of Microorganisms (GCM) 10K type strain sequencing project: providing services to taxonomists for standard genome sequencing and annotation.</title>
        <authorList>
            <consortium name="The Broad Institute Genomics Platform"/>
            <consortium name="The Broad Institute Genome Sequencing Center for Infectious Disease"/>
            <person name="Wu L."/>
            <person name="Ma J."/>
        </authorList>
    </citation>
    <scope>NUCLEOTIDE SEQUENCE [LARGE SCALE GENOMIC DNA]</scope>
    <source>
        <strain evidence="3">JCM 18424</strain>
    </source>
</reference>
<feature type="transmembrane region" description="Helical" evidence="1">
    <location>
        <begin position="6"/>
        <end position="26"/>
    </location>
</feature>
<dbReference type="RefSeq" id="WP_077926582.1">
    <property type="nucleotide sequence ID" value="NZ_BAABKE010000007.1"/>
</dbReference>
<organism evidence="2 3">
    <name type="scientific">Wohlfahrtiimonas larvae</name>
    <dbReference type="NCBI Taxonomy" id="1157986"/>
    <lineage>
        <taxon>Bacteria</taxon>
        <taxon>Pseudomonadati</taxon>
        <taxon>Pseudomonadota</taxon>
        <taxon>Gammaproteobacteria</taxon>
        <taxon>Cardiobacteriales</taxon>
        <taxon>Ignatzschineriaceae</taxon>
        <taxon>Wohlfahrtiimonas</taxon>
    </lineage>
</organism>
<name>A0ABP9MW80_9GAMM</name>
<proteinExistence type="predicted"/>
<sequence>MTIEMAFNIAMSLVAGLLGLTIKHLYARIDTDRKAFDEFKSQTNQSITDIKVTYLPKSELNRTQDQIMASLNSLSNKMDKINDKLDQKADK</sequence>